<dbReference type="OrthoDB" id="437770at2759"/>
<proteinExistence type="predicted"/>
<keyword evidence="3" id="KW-1133">Transmembrane helix</keyword>
<dbReference type="AlphaFoldDB" id="A0A812P731"/>
<evidence type="ECO:0000313" key="4">
    <source>
        <dbReference type="EMBL" id="CAE7321034.1"/>
    </source>
</evidence>
<organism evidence="4 5">
    <name type="scientific">Symbiodinium necroappetens</name>
    <dbReference type="NCBI Taxonomy" id="1628268"/>
    <lineage>
        <taxon>Eukaryota</taxon>
        <taxon>Sar</taxon>
        <taxon>Alveolata</taxon>
        <taxon>Dinophyceae</taxon>
        <taxon>Suessiales</taxon>
        <taxon>Symbiodiniaceae</taxon>
        <taxon>Symbiodinium</taxon>
    </lineage>
</organism>
<evidence type="ECO:0008006" key="6">
    <source>
        <dbReference type="Google" id="ProtNLM"/>
    </source>
</evidence>
<feature type="transmembrane region" description="Helical" evidence="3">
    <location>
        <begin position="141"/>
        <end position="164"/>
    </location>
</feature>
<comment type="caution">
    <text evidence="4">The sequence shown here is derived from an EMBL/GenBank/DDBJ whole genome shotgun (WGS) entry which is preliminary data.</text>
</comment>
<keyword evidence="3" id="KW-0812">Transmembrane</keyword>
<accession>A0A812P731</accession>
<dbReference type="InterPro" id="IPR011990">
    <property type="entry name" value="TPR-like_helical_dom_sf"/>
</dbReference>
<evidence type="ECO:0000256" key="1">
    <source>
        <dbReference type="ARBA" id="ARBA00022737"/>
    </source>
</evidence>
<dbReference type="EMBL" id="CAJNJA010013445">
    <property type="protein sequence ID" value="CAE7321034.1"/>
    <property type="molecule type" value="Genomic_DNA"/>
</dbReference>
<keyword evidence="1" id="KW-0677">Repeat</keyword>
<reference evidence="4" key="1">
    <citation type="submission" date="2021-02" db="EMBL/GenBank/DDBJ databases">
        <authorList>
            <person name="Dougan E. K."/>
            <person name="Rhodes N."/>
            <person name="Thang M."/>
            <person name="Chan C."/>
        </authorList>
    </citation>
    <scope>NUCLEOTIDE SEQUENCE</scope>
</reference>
<protein>
    <recommendedName>
        <fullName evidence="6">Pentatricopeptide repeat-containing protein, chloroplastic</fullName>
    </recommendedName>
</protein>
<dbReference type="PANTHER" id="PTHR47447">
    <property type="entry name" value="OS03G0856100 PROTEIN"/>
    <property type="match status" value="1"/>
</dbReference>
<feature type="non-terminal residue" evidence="4">
    <location>
        <position position="1"/>
    </location>
</feature>
<evidence type="ECO:0000256" key="2">
    <source>
        <dbReference type="PROSITE-ProRule" id="PRU00708"/>
    </source>
</evidence>
<sequence>CNHEWRKAIHVLEDLRSNALQVNAAPFNAAIRALSAESGARSRTRERRWQMALITAEELMLFGPEPDSITLNTAVSTCASARAWQAAVSTINVAQRWLDVIPDSISLNTAMSACERAQEWEHSLALFYCEMPRLRIEPTLVSFNAAISTCAAAGLWQAVLLLVISPRLAK</sequence>
<evidence type="ECO:0000313" key="5">
    <source>
        <dbReference type="Proteomes" id="UP000601435"/>
    </source>
</evidence>
<dbReference type="Gene3D" id="1.25.40.10">
    <property type="entry name" value="Tetratricopeptide repeat domain"/>
    <property type="match status" value="1"/>
</dbReference>
<gene>
    <name evidence="4" type="ORF">SNEC2469_LOCUS8052</name>
</gene>
<keyword evidence="3" id="KW-0472">Membrane</keyword>
<feature type="repeat" description="PPR" evidence="2">
    <location>
        <begin position="103"/>
        <end position="138"/>
    </location>
</feature>
<dbReference type="PANTHER" id="PTHR47447:SF17">
    <property type="entry name" value="OS12G0638900 PROTEIN"/>
    <property type="match status" value="1"/>
</dbReference>
<name>A0A812P731_9DINO</name>
<dbReference type="PROSITE" id="PS51375">
    <property type="entry name" value="PPR"/>
    <property type="match status" value="1"/>
</dbReference>
<dbReference type="InterPro" id="IPR002885">
    <property type="entry name" value="PPR_rpt"/>
</dbReference>
<dbReference type="Proteomes" id="UP000601435">
    <property type="component" value="Unassembled WGS sequence"/>
</dbReference>
<keyword evidence="5" id="KW-1185">Reference proteome</keyword>
<evidence type="ECO:0000256" key="3">
    <source>
        <dbReference type="SAM" id="Phobius"/>
    </source>
</evidence>